<dbReference type="PANTHER" id="PTHR33909:SF1">
    <property type="entry name" value="SEC TRANSLOCON ACCESSORY COMPLEX SUBUNIT YAJC"/>
    <property type="match status" value="1"/>
</dbReference>
<dbReference type="SMART" id="SM01323">
    <property type="entry name" value="YajC"/>
    <property type="match status" value="1"/>
</dbReference>
<evidence type="ECO:0000256" key="1">
    <source>
        <dbReference type="ARBA" id="ARBA00004162"/>
    </source>
</evidence>
<dbReference type="GO" id="GO:0015031">
    <property type="term" value="P:protein transport"/>
    <property type="evidence" value="ECO:0007669"/>
    <property type="project" value="UniProtKB-KW"/>
</dbReference>
<keyword evidence="4" id="KW-1003">Cell membrane</keyword>
<evidence type="ECO:0000256" key="7">
    <source>
        <dbReference type="ARBA" id="ARBA00022989"/>
    </source>
</evidence>
<evidence type="ECO:0000256" key="10">
    <source>
        <dbReference type="SAM" id="Phobius"/>
    </source>
</evidence>
<reference evidence="12" key="1">
    <citation type="submission" date="2011-05" db="EMBL/GenBank/DDBJ databases">
        <title>Complete sequence of Desulfotomaculum ruminis DSM 2154.</title>
        <authorList>
            <person name="Lucas S."/>
            <person name="Copeland A."/>
            <person name="Lapidus A."/>
            <person name="Cheng J.-F."/>
            <person name="Goodwin L."/>
            <person name="Pitluck S."/>
            <person name="Lu M."/>
            <person name="Detter J.C."/>
            <person name="Han C."/>
            <person name="Tapia R."/>
            <person name="Land M."/>
            <person name="Hauser L."/>
            <person name="Kyrpides N."/>
            <person name="Ivanova N."/>
            <person name="Mikhailova N."/>
            <person name="Pagani I."/>
            <person name="Stams A.J.M."/>
            <person name="Plugge C.M."/>
            <person name="Muyzer G."/>
            <person name="Kuever J."/>
            <person name="Parshina S.N."/>
            <person name="Ivanova A.E."/>
            <person name="Nazina T.N."/>
            <person name="Brambilla E."/>
            <person name="Spring S."/>
            <person name="Klenk H.-P."/>
            <person name="Woyke T."/>
        </authorList>
    </citation>
    <scope>NUCLEOTIDE SEQUENCE [LARGE SCALE GENOMIC DNA]</scope>
    <source>
        <strain evidence="12">ATCC 23193 / DSM 2154 / NCIB 8452 / DL</strain>
    </source>
</reference>
<comment type="similarity">
    <text evidence="2">Belongs to the YajC family.</text>
</comment>
<evidence type="ECO:0000256" key="5">
    <source>
        <dbReference type="ARBA" id="ARBA00022692"/>
    </source>
</evidence>
<proteinExistence type="inferred from homology"/>
<evidence type="ECO:0000256" key="2">
    <source>
        <dbReference type="ARBA" id="ARBA00006742"/>
    </source>
</evidence>
<keyword evidence="8" id="KW-0811">Translocation</keyword>
<dbReference type="Proteomes" id="UP000009234">
    <property type="component" value="Chromosome"/>
</dbReference>
<keyword evidence="12" id="KW-1185">Reference proteome</keyword>
<keyword evidence="3" id="KW-0813">Transport</keyword>
<evidence type="ECO:0000256" key="4">
    <source>
        <dbReference type="ARBA" id="ARBA00022475"/>
    </source>
</evidence>
<dbReference type="AlphaFoldDB" id="F6DN32"/>
<evidence type="ECO:0000313" key="12">
    <source>
        <dbReference type="Proteomes" id="UP000009234"/>
    </source>
</evidence>
<evidence type="ECO:0000256" key="8">
    <source>
        <dbReference type="ARBA" id="ARBA00023010"/>
    </source>
</evidence>
<evidence type="ECO:0000256" key="9">
    <source>
        <dbReference type="ARBA" id="ARBA00023136"/>
    </source>
</evidence>
<dbReference type="EMBL" id="CP002780">
    <property type="protein sequence ID" value="AEG60621.1"/>
    <property type="molecule type" value="Genomic_DNA"/>
</dbReference>
<keyword evidence="9 10" id="KW-0472">Membrane</keyword>
<feature type="transmembrane region" description="Helical" evidence="10">
    <location>
        <begin position="6"/>
        <end position="26"/>
    </location>
</feature>
<dbReference type="HOGENOM" id="CLU_116157_5_1_9"/>
<accession>F6DN32</accession>
<keyword evidence="6" id="KW-0653">Protein transport</keyword>
<dbReference type="PANTHER" id="PTHR33909">
    <property type="entry name" value="SEC TRANSLOCON ACCESSORY COMPLEX SUBUNIT YAJC"/>
    <property type="match status" value="1"/>
</dbReference>
<evidence type="ECO:0000313" key="11">
    <source>
        <dbReference type="EMBL" id="AEG60621.1"/>
    </source>
</evidence>
<sequence length="95" mass="10636">MNFFNSQTAGSIIYIVALFAVLYFLMIRPQQKRQKQHTSMIKALKVGDQIITVGGMVGSVIKIKDNTVMVRVADKVHIELLKTAISQVTEKSPEE</sequence>
<organism evidence="11 12">
    <name type="scientific">Desulforamulus ruminis (strain ATCC 23193 / DSM 2154 / NCIMB 8452 / DL)</name>
    <name type="common">Desulfotomaculum ruminis</name>
    <dbReference type="NCBI Taxonomy" id="696281"/>
    <lineage>
        <taxon>Bacteria</taxon>
        <taxon>Bacillati</taxon>
        <taxon>Bacillota</taxon>
        <taxon>Clostridia</taxon>
        <taxon>Eubacteriales</taxon>
        <taxon>Peptococcaceae</taxon>
        <taxon>Desulforamulus</taxon>
    </lineage>
</organism>
<evidence type="ECO:0000256" key="3">
    <source>
        <dbReference type="ARBA" id="ARBA00022448"/>
    </source>
</evidence>
<comment type="subcellular location">
    <subcellularLocation>
        <location evidence="1">Cell membrane</location>
        <topology evidence="1">Single-pass membrane protein</topology>
    </subcellularLocation>
</comment>
<dbReference type="PRINTS" id="PR01853">
    <property type="entry name" value="YAJCTRNLCASE"/>
</dbReference>
<gene>
    <name evidence="11" type="ordered locus">Desru_2379</name>
</gene>
<dbReference type="Pfam" id="PF02699">
    <property type="entry name" value="YajC"/>
    <property type="match status" value="1"/>
</dbReference>
<name>F6DN32_DESRL</name>
<dbReference type="OrthoDB" id="9800132at2"/>
<keyword evidence="5 10" id="KW-0812">Transmembrane</keyword>
<dbReference type="NCBIfam" id="TIGR00739">
    <property type="entry name" value="yajC"/>
    <property type="match status" value="1"/>
</dbReference>
<evidence type="ECO:0000256" key="6">
    <source>
        <dbReference type="ARBA" id="ARBA00022927"/>
    </source>
</evidence>
<dbReference type="RefSeq" id="WP_013842377.1">
    <property type="nucleotide sequence ID" value="NC_015589.1"/>
</dbReference>
<dbReference type="InterPro" id="IPR003849">
    <property type="entry name" value="Preprotein_translocase_YajC"/>
</dbReference>
<keyword evidence="7 10" id="KW-1133">Transmembrane helix</keyword>
<dbReference type="KEGG" id="dru:Desru_2379"/>
<protein>
    <submittedName>
        <fullName evidence="11">Preprotein translocase, YajC subunit</fullName>
    </submittedName>
</protein>
<dbReference type="GO" id="GO:0005886">
    <property type="term" value="C:plasma membrane"/>
    <property type="evidence" value="ECO:0007669"/>
    <property type="project" value="UniProtKB-SubCell"/>
</dbReference>
<dbReference type="STRING" id="696281.Desru_2379"/>
<dbReference type="eggNOG" id="COG1862">
    <property type="taxonomic scope" value="Bacteria"/>
</dbReference>
<reference evidence="11 12" key="2">
    <citation type="journal article" date="2012" name="Stand. Genomic Sci.">
        <title>Complete genome sequence of the sulfate-reducing firmicute Desulfotomaculum ruminis type strain (DL(T)).</title>
        <authorList>
            <person name="Spring S."/>
            <person name="Visser M."/>
            <person name="Lu M."/>
            <person name="Copeland A."/>
            <person name="Lapidus A."/>
            <person name="Lucas S."/>
            <person name="Cheng J.F."/>
            <person name="Han C."/>
            <person name="Tapia R."/>
            <person name="Goodwin L.A."/>
            <person name="Pitluck S."/>
            <person name="Ivanova N."/>
            <person name="Land M."/>
            <person name="Hauser L."/>
            <person name="Larimer F."/>
            <person name="Rohde M."/>
            <person name="Goker M."/>
            <person name="Detter J.C."/>
            <person name="Kyrpides N.C."/>
            <person name="Woyke T."/>
            <person name="Schaap P.J."/>
            <person name="Plugge C.M."/>
            <person name="Muyzer G."/>
            <person name="Kuever J."/>
            <person name="Pereira I.A."/>
            <person name="Parshina S.N."/>
            <person name="Bernier-Latmani R."/>
            <person name="Stams A.J."/>
            <person name="Klenk H.P."/>
        </authorList>
    </citation>
    <scope>NUCLEOTIDE SEQUENCE [LARGE SCALE GENOMIC DNA]</scope>
    <source>
        <strain evidence="12">ATCC 23193 / DSM 2154 / NCIB 8452 / DL</strain>
    </source>
</reference>